<gene>
    <name evidence="2" type="ORF">RRG08_056961</name>
</gene>
<dbReference type="Proteomes" id="UP001283361">
    <property type="component" value="Unassembled WGS sequence"/>
</dbReference>
<feature type="compositionally biased region" description="Polar residues" evidence="1">
    <location>
        <begin position="50"/>
        <end position="60"/>
    </location>
</feature>
<protein>
    <recommendedName>
        <fullName evidence="4">C2H2-type domain-containing protein</fullName>
    </recommendedName>
</protein>
<sequence>MLPSLCDVFLAKRYLLHTHTRELGARAQTTTRVDRSHRHVAQLVRSVSRQALSSSHTHAGTRSARANYDSSRQVAPPCCPACAKRFSPSVIFFTHTRELGARAQTTTRVDSSSF</sequence>
<name>A0AAE1CT09_9GAST</name>
<comment type="caution">
    <text evidence="2">The sequence shown here is derived from an EMBL/GenBank/DDBJ whole genome shotgun (WGS) entry which is preliminary data.</text>
</comment>
<dbReference type="EMBL" id="JAWDGP010006888">
    <property type="protein sequence ID" value="KAK3733606.1"/>
    <property type="molecule type" value="Genomic_DNA"/>
</dbReference>
<organism evidence="2 3">
    <name type="scientific">Elysia crispata</name>
    <name type="common">lettuce slug</name>
    <dbReference type="NCBI Taxonomy" id="231223"/>
    <lineage>
        <taxon>Eukaryota</taxon>
        <taxon>Metazoa</taxon>
        <taxon>Spiralia</taxon>
        <taxon>Lophotrochozoa</taxon>
        <taxon>Mollusca</taxon>
        <taxon>Gastropoda</taxon>
        <taxon>Heterobranchia</taxon>
        <taxon>Euthyneura</taxon>
        <taxon>Panpulmonata</taxon>
        <taxon>Sacoglossa</taxon>
        <taxon>Placobranchoidea</taxon>
        <taxon>Plakobranchidae</taxon>
        <taxon>Elysia</taxon>
    </lineage>
</organism>
<feature type="region of interest" description="Disordered" evidence="1">
    <location>
        <begin position="50"/>
        <end position="73"/>
    </location>
</feature>
<evidence type="ECO:0000256" key="1">
    <source>
        <dbReference type="SAM" id="MobiDB-lite"/>
    </source>
</evidence>
<evidence type="ECO:0000313" key="2">
    <source>
        <dbReference type="EMBL" id="KAK3733606.1"/>
    </source>
</evidence>
<accession>A0AAE1CT09</accession>
<keyword evidence="3" id="KW-1185">Reference proteome</keyword>
<proteinExistence type="predicted"/>
<dbReference type="AlphaFoldDB" id="A0AAE1CT09"/>
<evidence type="ECO:0000313" key="3">
    <source>
        <dbReference type="Proteomes" id="UP001283361"/>
    </source>
</evidence>
<evidence type="ECO:0008006" key="4">
    <source>
        <dbReference type="Google" id="ProtNLM"/>
    </source>
</evidence>
<reference evidence="2" key="1">
    <citation type="journal article" date="2023" name="G3 (Bethesda)">
        <title>A reference genome for the long-term kleptoplast-retaining sea slug Elysia crispata morphotype clarki.</title>
        <authorList>
            <person name="Eastman K.E."/>
            <person name="Pendleton A.L."/>
            <person name="Shaikh M.A."/>
            <person name="Suttiyut T."/>
            <person name="Ogas R."/>
            <person name="Tomko P."/>
            <person name="Gavelis G."/>
            <person name="Widhalm J.R."/>
            <person name="Wisecaver J.H."/>
        </authorList>
    </citation>
    <scope>NUCLEOTIDE SEQUENCE</scope>
    <source>
        <strain evidence="2">ECLA1</strain>
    </source>
</reference>